<keyword evidence="6" id="KW-0811">Translocation</keyword>
<keyword evidence="2" id="KW-0813">Transport</keyword>
<dbReference type="AlphaFoldDB" id="A0A6J6I1C6"/>
<feature type="compositionally biased region" description="Low complexity" evidence="8">
    <location>
        <begin position="89"/>
        <end position="103"/>
    </location>
</feature>
<evidence type="ECO:0000256" key="7">
    <source>
        <dbReference type="ARBA" id="ARBA00023136"/>
    </source>
</evidence>
<reference evidence="9" key="1">
    <citation type="submission" date="2020-05" db="EMBL/GenBank/DDBJ databases">
        <authorList>
            <person name="Chiriac C."/>
            <person name="Salcher M."/>
            <person name="Ghai R."/>
            <person name="Kavagutti S V."/>
        </authorList>
    </citation>
    <scope>NUCLEOTIDE SEQUENCE</scope>
</reference>
<keyword evidence="5" id="KW-1133">Transmembrane helix</keyword>
<keyword evidence="3" id="KW-0812">Transmembrane</keyword>
<feature type="region of interest" description="Disordered" evidence="8">
    <location>
        <begin position="79"/>
        <end position="103"/>
    </location>
</feature>
<organism evidence="9">
    <name type="scientific">freshwater metagenome</name>
    <dbReference type="NCBI Taxonomy" id="449393"/>
    <lineage>
        <taxon>unclassified sequences</taxon>
        <taxon>metagenomes</taxon>
        <taxon>ecological metagenomes</taxon>
    </lineage>
</organism>
<dbReference type="PRINTS" id="PR01506">
    <property type="entry name" value="TATBPROTEIN"/>
</dbReference>
<gene>
    <name evidence="9" type="ORF">UFOPK1908_00715</name>
    <name evidence="10" type="ORF">UFOPK3576_00659</name>
</gene>
<protein>
    <submittedName>
        <fullName evidence="9">Unannotated protein</fullName>
    </submittedName>
</protein>
<dbReference type="InterPro" id="IPR003369">
    <property type="entry name" value="TatA/B/E"/>
</dbReference>
<evidence type="ECO:0000256" key="4">
    <source>
        <dbReference type="ARBA" id="ARBA00022927"/>
    </source>
</evidence>
<evidence type="ECO:0000256" key="3">
    <source>
        <dbReference type="ARBA" id="ARBA00022692"/>
    </source>
</evidence>
<evidence type="ECO:0000313" key="9">
    <source>
        <dbReference type="EMBL" id="CAB4620212.1"/>
    </source>
</evidence>
<dbReference type="Gene3D" id="1.20.5.3310">
    <property type="match status" value="1"/>
</dbReference>
<evidence type="ECO:0000256" key="5">
    <source>
        <dbReference type="ARBA" id="ARBA00022989"/>
    </source>
</evidence>
<proteinExistence type="predicted"/>
<comment type="subcellular location">
    <subcellularLocation>
        <location evidence="1">Membrane</location>
        <topology evidence="1">Single-pass membrane protein</topology>
    </subcellularLocation>
</comment>
<dbReference type="Pfam" id="PF02416">
    <property type="entry name" value="TatA_B_E"/>
    <property type="match status" value="1"/>
</dbReference>
<accession>A0A6J6I1C6</accession>
<evidence type="ECO:0000256" key="6">
    <source>
        <dbReference type="ARBA" id="ARBA00023010"/>
    </source>
</evidence>
<dbReference type="EMBL" id="CAFBMO010000019">
    <property type="protein sequence ID" value="CAB4904348.1"/>
    <property type="molecule type" value="Genomic_DNA"/>
</dbReference>
<evidence type="ECO:0000256" key="2">
    <source>
        <dbReference type="ARBA" id="ARBA00022448"/>
    </source>
</evidence>
<name>A0A6J6I1C6_9ZZZZ</name>
<dbReference type="EMBL" id="CAEZVB010000025">
    <property type="protein sequence ID" value="CAB4620212.1"/>
    <property type="molecule type" value="Genomic_DNA"/>
</dbReference>
<keyword evidence="7" id="KW-0472">Membrane</keyword>
<keyword evidence="4" id="KW-0653">Protein transport</keyword>
<evidence type="ECO:0000256" key="8">
    <source>
        <dbReference type="SAM" id="MobiDB-lite"/>
    </source>
</evidence>
<dbReference type="GO" id="GO:0015031">
    <property type="term" value="P:protein transport"/>
    <property type="evidence" value="ECO:0007669"/>
    <property type="project" value="UniProtKB-KW"/>
</dbReference>
<sequence>MFDIGIGEIMALAVIGLLIFGPEKLPKAAADGARFIKQLRTMAAGAKQELADSAGLDVSEAMDAVKGLADLHPKRIATSLLKDEPASPKKPAADAPLFDPDAT</sequence>
<dbReference type="GO" id="GO:0016020">
    <property type="term" value="C:membrane"/>
    <property type="evidence" value="ECO:0007669"/>
    <property type="project" value="UniProtKB-ARBA"/>
</dbReference>
<evidence type="ECO:0000256" key="1">
    <source>
        <dbReference type="ARBA" id="ARBA00004167"/>
    </source>
</evidence>
<evidence type="ECO:0000313" key="10">
    <source>
        <dbReference type="EMBL" id="CAB4904348.1"/>
    </source>
</evidence>